<dbReference type="OrthoDB" id="330671at2759"/>
<dbReference type="SUPFAM" id="SSF109604">
    <property type="entry name" value="HD-domain/PDEase-like"/>
    <property type="match status" value="1"/>
</dbReference>
<evidence type="ECO:0000313" key="2">
    <source>
        <dbReference type="Proteomes" id="UP000799764"/>
    </source>
</evidence>
<dbReference type="EMBL" id="MU001508">
    <property type="protein sequence ID" value="KAF2440090.1"/>
    <property type="molecule type" value="Genomic_DNA"/>
</dbReference>
<organism evidence="1 2">
    <name type="scientific">Karstenula rhodostoma CBS 690.94</name>
    <dbReference type="NCBI Taxonomy" id="1392251"/>
    <lineage>
        <taxon>Eukaryota</taxon>
        <taxon>Fungi</taxon>
        <taxon>Dikarya</taxon>
        <taxon>Ascomycota</taxon>
        <taxon>Pezizomycotina</taxon>
        <taxon>Dothideomycetes</taxon>
        <taxon>Pleosporomycetidae</taxon>
        <taxon>Pleosporales</taxon>
        <taxon>Massarineae</taxon>
        <taxon>Didymosphaeriaceae</taxon>
        <taxon>Karstenula</taxon>
    </lineage>
</organism>
<proteinExistence type="predicted"/>
<dbReference type="PANTHER" id="PTHR21174:SF0">
    <property type="entry name" value="HD PHOSPHOHYDROLASE FAMILY PROTEIN-RELATED"/>
    <property type="match status" value="1"/>
</dbReference>
<dbReference type="Proteomes" id="UP000799764">
    <property type="component" value="Unassembled WGS sequence"/>
</dbReference>
<reference evidence="1" key="1">
    <citation type="journal article" date="2020" name="Stud. Mycol.">
        <title>101 Dothideomycetes genomes: a test case for predicting lifestyles and emergence of pathogens.</title>
        <authorList>
            <person name="Haridas S."/>
            <person name="Albert R."/>
            <person name="Binder M."/>
            <person name="Bloem J."/>
            <person name="Labutti K."/>
            <person name="Salamov A."/>
            <person name="Andreopoulos B."/>
            <person name="Baker S."/>
            <person name="Barry K."/>
            <person name="Bills G."/>
            <person name="Bluhm B."/>
            <person name="Cannon C."/>
            <person name="Castanera R."/>
            <person name="Culley D."/>
            <person name="Daum C."/>
            <person name="Ezra D."/>
            <person name="Gonzalez J."/>
            <person name="Henrissat B."/>
            <person name="Kuo A."/>
            <person name="Liang C."/>
            <person name="Lipzen A."/>
            <person name="Lutzoni F."/>
            <person name="Magnuson J."/>
            <person name="Mondo S."/>
            <person name="Nolan M."/>
            <person name="Ohm R."/>
            <person name="Pangilinan J."/>
            <person name="Park H.-J."/>
            <person name="Ramirez L."/>
            <person name="Alfaro M."/>
            <person name="Sun H."/>
            <person name="Tritt A."/>
            <person name="Yoshinaga Y."/>
            <person name="Zwiers L.-H."/>
            <person name="Turgeon B."/>
            <person name="Goodwin S."/>
            <person name="Spatafora J."/>
            <person name="Crous P."/>
            <person name="Grigoriev I."/>
        </authorList>
    </citation>
    <scope>NUCLEOTIDE SEQUENCE</scope>
    <source>
        <strain evidence="1">CBS 690.94</strain>
    </source>
</reference>
<name>A0A9P4U7E7_9PLEO</name>
<accession>A0A9P4U7E7</accession>
<dbReference type="InterPro" id="IPR009218">
    <property type="entry name" value="HD_phosphohydro"/>
</dbReference>
<evidence type="ECO:0000313" key="1">
    <source>
        <dbReference type="EMBL" id="KAF2440090.1"/>
    </source>
</evidence>
<dbReference type="PIRSF" id="PIRSF035170">
    <property type="entry name" value="HD_phosphohydro"/>
    <property type="match status" value="1"/>
</dbReference>
<keyword evidence="2" id="KW-1185">Reference proteome</keyword>
<comment type="caution">
    <text evidence="1">The sequence shown here is derived from an EMBL/GenBank/DDBJ whole genome shotgun (WGS) entry which is preliminary data.</text>
</comment>
<dbReference type="PANTHER" id="PTHR21174">
    <property type="match status" value="1"/>
</dbReference>
<sequence length="198" mass="22680">MAPPTYHIPDAIKQLYQDPARHYHNLNHVAHVLSLIPDNHAHVTELIYATWFHDSVYDPRAPHGVNERESIKLWEKHVEEQGEELKHIKDFVSLMIQCTITHSLPDEPPADEALVGLIKRFLDMDMDVLAASRVGYLEYAGQVRREYKHLSDEEFRGGRAAFLESEIRKGKVFLLEENGEKNEVALGNMEAELGMLGM</sequence>
<evidence type="ECO:0008006" key="3">
    <source>
        <dbReference type="Google" id="ProtNLM"/>
    </source>
</evidence>
<protein>
    <recommendedName>
        <fullName evidence="3">HD domain-containing protein</fullName>
    </recommendedName>
</protein>
<gene>
    <name evidence="1" type="ORF">P171DRAFT_489867</name>
</gene>
<dbReference type="AlphaFoldDB" id="A0A9P4U7E7"/>